<feature type="region of interest" description="Disordered" evidence="9">
    <location>
        <begin position="104"/>
        <end position="178"/>
    </location>
</feature>
<dbReference type="InterPro" id="IPR006169">
    <property type="entry name" value="GTP1_OBG_dom"/>
</dbReference>
<dbReference type="HAMAP" id="MF_01454">
    <property type="entry name" value="GTPase_Obg"/>
    <property type="match status" value="1"/>
</dbReference>
<dbReference type="PROSITE" id="PS51883">
    <property type="entry name" value="OBG"/>
    <property type="match status" value="1"/>
</dbReference>
<feature type="binding site" evidence="8">
    <location>
        <begin position="329"/>
        <end position="333"/>
    </location>
    <ligand>
        <name>GTP</name>
        <dbReference type="ChEBI" id="CHEBI:37565"/>
    </ligand>
</feature>
<evidence type="ECO:0000256" key="4">
    <source>
        <dbReference type="ARBA" id="ARBA00022741"/>
    </source>
</evidence>
<name>A0A2S9XUE7_9BACT</name>
<evidence type="ECO:0000256" key="5">
    <source>
        <dbReference type="ARBA" id="ARBA00022801"/>
    </source>
</evidence>
<reference evidence="12 13" key="1">
    <citation type="submission" date="2018-03" db="EMBL/GenBank/DDBJ databases">
        <title>Draft Genome Sequences of the Obligatory Marine Myxobacteria Enhygromyxa salina SWB007.</title>
        <authorList>
            <person name="Poehlein A."/>
            <person name="Moghaddam J.A."/>
            <person name="Harms H."/>
            <person name="Alanjari M."/>
            <person name="Koenig G.M."/>
            <person name="Daniel R."/>
            <person name="Schaeberle T.F."/>
        </authorList>
    </citation>
    <scope>NUCLEOTIDE SEQUENCE [LARGE SCALE GENOMIC DNA]</scope>
    <source>
        <strain evidence="12 13">SWB007</strain>
    </source>
</reference>
<dbReference type="PANTHER" id="PTHR11702">
    <property type="entry name" value="DEVELOPMENTALLY REGULATED GTP-BINDING PROTEIN-RELATED"/>
    <property type="match status" value="1"/>
</dbReference>
<keyword evidence="3 8" id="KW-0479">Metal-binding</keyword>
<evidence type="ECO:0000256" key="8">
    <source>
        <dbReference type="HAMAP-Rule" id="MF_01454"/>
    </source>
</evidence>
<dbReference type="CDD" id="cd01898">
    <property type="entry name" value="Obg"/>
    <property type="match status" value="1"/>
</dbReference>
<dbReference type="InterPro" id="IPR045086">
    <property type="entry name" value="OBG_GTPase"/>
</dbReference>
<dbReference type="Gene3D" id="2.70.210.12">
    <property type="entry name" value="GTP1/OBG domain"/>
    <property type="match status" value="2"/>
</dbReference>
<dbReference type="FunFam" id="2.70.210.12:FF:000001">
    <property type="entry name" value="GTPase Obg"/>
    <property type="match status" value="1"/>
</dbReference>
<dbReference type="PRINTS" id="PR00326">
    <property type="entry name" value="GTP1OBG"/>
</dbReference>
<dbReference type="PROSITE" id="PS51710">
    <property type="entry name" value="G_OBG"/>
    <property type="match status" value="1"/>
</dbReference>
<feature type="binding site" evidence="8">
    <location>
        <position position="331"/>
    </location>
    <ligand>
        <name>Mg(2+)</name>
        <dbReference type="ChEBI" id="CHEBI:18420"/>
    </ligand>
</feature>
<feature type="compositionally biased region" description="Basic residues" evidence="9">
    <location>
        <begin position="217"/>
        <end position="228"/>
    </location>
</feature>
<sequence>MRFIDRVRIQVRAGDGGDGAVAWRREAHVPKGGPAGGDGGDGGDVCLVVDAQLSTLLELKYRQHHDAESGRPGGGASKNGRGGELLEIRVPVGTAVYYEGEATAHGETPPWLDGAPDGITIESDDDGDDGEGMQNFWVVGDRVVDHDPGLDDPDADPDGEQADDADGGEAEQAEAEPQTTASLVEFGELDQQRLELIELGAPAEVIAAGETISSGAQRRHIRPRGRRQGQRDEPRSYEPGELICDLDHDGERVLIARGGRGGRGNVHFRSSTNRSPDRAEPGTAGQGMWLRLELKLLADVGIVGYPNVGKSTLISKISRARPEIGAYPFTTLTPQLGVVSLPGDDHHHRSMVVADVPGLVDGASEGRGLGHEFLRHLERTRVLLHLLAPDPTPGRELLRDLDALEGELRRYGPMFEGRPRVVALNKIDTDEGRELIKQTRRALRKRNIPLFAISAVTGEGTDALLEALWRRLQLHSQVSGPNTGSTAESEPSS</sequence>
<feature type="compositionally biased region" description="Acidic residues" evidence="9">
    <location>
        <begin position="150"/>
        <end position="174"/>
    </location>
</feature>
<dbReference type="SUPFAM" id="SSF52540">
    <property type="entry name" value="P-loop containing nucleoside triphosphate hydrolases"/>
    <property type="match status" value="1"/>
</dbReference>
<dbReference type="EMBL" id="PVNL01000135">
    <property type="protein sequence ID" value="PRP96341.1"/>
    <property type="molecule type" value="Genomic_DNA"/>
</dbReference>
<feature type="domain" description="OBG-type G" evidence="10">
    <location>
        <begin position="298"/>
        <end position="473"/>
    </location>
</feature>
<evidence type="ECO:0000256" key="3">
    <source>
        <dbReference type="ARBA" id="ARBA00022723"/>
    </source>
</evidence>
<comment type="subcellular location">
    <subcellularLocation>
        <location evidence="8">Cytoplasm</location>
    </subcellularLocation>
</comment>
<dbReference type="RefSeq" id="WP_219908119.1">
    <property type="nucleotide sequence ID" value="NZ_PVNL01000135.1"/>
</dbReference>
<feature type="compositionally biased region" description="Basic and acidic residues" evidence="9">
    <location>
        <begin position="229"/>
        <end position="238"/>
    </location>
</feature>
<evidence type="ECO:0000256" key="7">
    <source>
        <dbReference type="ARBA" id="ARBA00023134"/>
    </source>
</evidence>
<evidence type="ECO:0000256" key="2">
    <source>
        <dbReference type="ARBA" id="ARBA00022490"/>
    </source>
</evidence>
<dbReference type="PROSITE" id="PS00905">
    <property type="entry name" value="GTP1_OBG"/>
    <property type="match status" value="1"/>
</dbReference>
<evidence type="ECO:0000256" key="1">
    <source>
        <dbReference type="ARBA" id="ARBA00007699"/>
    </source>
</evidence>
<dbReference type="InterPro" id="IPR014100">
    <property type="entry name" value="GTP-bd_Obg/CgtA"/>
</dbReference>
<comment type="cofactor">
    <cofactor evidence="8">
        <name>Mg(2+)</name>
        <dbReference type="ChEBI" id="CHEBI:18420"/>
    </cofactor>
</comment>
<feature type="binding site" evidence="8">
    <location>
        <begin position="425"/>
        <end position="428"/>
    </location>
    <ligand>
        <name>GTP</name>
        <dbReference type="ChEBI" id="CHEBI:37565"/>
    </ligand>
</feature>
<comment type="similarity">
    <text evidence="1 8">Belongs to the TRAFAC class OBG-HflX-like GTPase superfamily. OBG GTPase family.</text>
</comment>
<proteinExistence type="inferred from homology"/>
<dbReference type="Pfam" id="PF01018">
    <property type="entry name" value="GTP1_OBG"/>
    <property type="match status" value="2"/>
</dbReference>
<feature type="compositionally biased region" description="Acidic residues" evidence="9">
    <location>
        <begin position="122"/>
        <end position="131"/>
    </location>
</feature>
<feature type="binding site" evidence="8">
    <location>
        <begin position="355"/>
        <end position="358"/>
    </location>
    <ligand>
        <name>GTP</name>
        <dbReference type="ChEBI" id="CHEBI:37565"/>
    </ligand>
</feature>
<dbReference type="InterPro" id="IPR006074">
    <property type="entry name" value="GTP1-OBG_CS"/>
</dbReference>
<dbReference type="GO" id="GO:0003924">
    <property type="term" value="F:GTPase activity"/>
    <property type="evidence" value="ECO:0007669"/>
    <property type="project" value="UniProtKB-UniRule"/>
</dbReference>
<keyword evidence="7 8" id="KW-0342">GTP-binding</keyword>
<feature type="binding site" evidence="8">
    <location>
        <position position="311"/>
    </location>
    <ligand>
        <name>Mg(2+)</name>
        <dbReference type="ChEBI" id="CHEBI:18420"/>
    </ligand>
</feature>
<feature type="region of interest" description="Disordered" evidence="9">
    <location>
        <begin position="257"/>
        <end position="284"/>
    </location>
</feature>
<feature type="binding site" evidence="8">
    <location>
        <begin position="304"/>
        <end position="311"/>
    </location>
    <ligand>
        <name>GTP</name>
        <dbReference type="ChEBI" id="CHEBI:37565"/>
    </ligand>
</feature>
<evidence type="ECO:0000259" key="11">
    <source>
        <dbReference type="PROSITE" id="PS51883"/>
    </source>
</evidence>
<dbReference type="SUPFAM" id="SSF82051">
    <property type="entry name" value="Obg GTP-binding protein N-terminal domain"/>
    <property type="match status" value="1"/>
</dbReference>
<dbReference type="GO" id="GO:0000287">
    <property type="term" value="F:magnesium ion binding"/>
    <property type="evidence" value="ECO:0007669"/>
    <property type="project" value="InterPro"/>
</dbReference>
<comment type="function">
    <text evidence="8">An essential GTPase which binds GTP, GDP and possibly (p)ppGpp with moderate affinity, with high nucleotide exchange rates and a fairly low GTP hydrolysis rate. Plays a role in control of the cell cycle, stress response, ribosome biogenesis and in those bacteria that undergo differentiation, in morphogenesis control.</text>
</comment>
<keyword evidence="4 8" id="KW-0547">Nucleotide-binding</keyword>
<keyword evidence="2 8" id="KW-0963">Cytoplasm</keyword>
<organism evidence="12 13">
    <name type="scientific">Enhygromyxa salina</name>
    <dbReference type="NCBI Taxonomy" id="215803"/>
    <lineage>
        <taxon>Bacteria</taxon>
        <taxon>Pseudomonadati</taxon>
        <taxon>Myxococcota</taxon>
        <taxon>Polyangia</taxon>
        <taxon>Nannocystales</taxon>
        <taxon>Nannocystaceae</taxon>
        <taxon>Enhygromyxa</taxon>
    </lineage>
</organism>
<dbReference type="InterPro" id="IPR027417">
    <property type="entry name" value="P-loop_NTPase"/>
</dbReference>
<evidence type="ECO:0000256" key="6">
    <source>
        <dbReference type="ARBA" id="ARBA00022842"/>
    </source>
</evidence>
<keyword evidence="6 8" id="KW-0460">Magnesium</keyword>
<protein>
    <recommendedName>
        <fullName evidence="8">GTPase Obg</fullName>
        <ecNumber evidence="8">3.6.5.-</ecNumber>
    </recommendedName>
    <alternativeName>
        <fullName evidence="8">GTP-binding protein Obg</fullName>
    </alternativeName>
</protein>
<dbReference type="GO" id="GO:0005737">
    <property type="term" value="C:cytoplasm"/>
    <property type="evidence" value="ECO:0007669"/>
    <property type="project" value="UniProtKB-SubCell"/>
</dbReference>
<dbReference type="EC" id="3.6.5.-" evidence="8"/>
<dbReference type="Pfam" id="PF01926">
    <property type="entry name" value="MMR_HSR1"/>
    <property type="match status" value="1"/>
</dbReference>
<dbReference type="PANTHER" id="PTHR11702:SF31">
    <property type="entry name" value="MITOCHONDRIAL RIBOSOME-ASSOCIATED GTPASE 2"/>
    <property type="match status" value="1"/>
</dbReference>
<feature type="region of interest" description="Disordered" evidence="9">
    <location>
        <begin position="64"/>
        <end position="84"/>
    </location>
</feature>
<gene>
    <name evidence="8 12" type="primary">obg</name>
    <name evidence="12" type="ORF">ENSA7_71560</name>
</gene>
<keyword evidence="5 8" id="KW-0378">Hydrolase</keyword>
<comment type="caution">
    <text evidence="12">The sequence shown here is derived from an EMBL/GenBank/DDBJ whole genome shotgun (WGS) entry which is preliminary data.</text>
</comment>
<evidence type="ECO:0000259" key="10">
    <source>
        <dbReference type="PROSITE" id="PS51710"/>
    </source>
</evidence>
<dbReference type="Gene3D" id="3.40.50.300">
    <property type="entry name" value="P-loop containing nucleotide triphosphate hydrolases"/>
    <property type="match status" value="1"/>
</dbReference>
<dbReference type="PIRSF" id="PIRSF002401">
    <property type="entry name" value="GTP_bd_Obg/CgtA"/>
    <property type="match status" value="1"/>
</dbReference>
<comment type="subunit">
    <text evidence="8">Monomer.</text>
</comment>
<dbReference type="GO" id="GO:0042254">
    <property type="term" value="P:ribosome biogenesis"/>
    <property type="evidence" value="ECO:0007669"/>
    <property type="project" value="UniProtKB-UniRule"/>
</dbReference>
<evidence type="ECO:0000313" key="13">
    <source>
        <dbReference type="Proteomes" id="UP000238823"/>
    </source>
</evidence>
<dbReference type="InterPro" id="IPR036726">
    <property type="entry name" value="GTP1_OBG_dom_sf"/>
</dbReference>
<dbReference type="GO" id="GO:0043022">
    <property type="term" value="F:ribosome binding"/>
    <property type="evidence" value="ECO:0007669"/>
    <property type="project" value="UniProtKB-ARBA"/>
</dbReference>
<feature type="compositionally biased region" description="Gly residues" evidence="9">
    <location>
        <begin position="71"/>
        <end position="83"/>
    </location>
</feature>
<dbReference type="InterPro" id="IPR031167">
    <property type="entry name" value="G_OBG"/>
</dbReference>
<dbReference type="InterPro" id="IPR006073">
    <property type="entry name" value="GTP-bd"/>
</dbReference>
<feature type="binding site" evidence="8">
    <location>
        <begin position="454"/>
        <end position="456"/>
    </location>
    <ligand>
        <name>GTP</name>
        <dbReference type="ChEBI" id="CHEBI:37565"/>
    </ligand>
</feature>
<dbReference type="GO" id="GO:0005525">
    <property type="term" value="F:GTP binding"/>
    <property type="evidence" value="ECO:0007669"/>
    <property type="project" value="UniProtKB-UniRule"/>
</dbReference>
<evidence type="ECO:0000256" key="9">
    <source>
        <dbReference type="SAM" id="MobiDB-lite"/>
    </source>
</evidence>
<feature type="region of interest" description="Disordered" evidence="9">
    <location>
        <begin position="210"/>
        <end position="240"/>
    </location>
</feature>
<evidence type="ECO:0000313" key="12">
    <source>
        <dbReference type="EMBL" id="PRP96341.1"/>
    </source>
</evidence>
<accession>A0A2S9XUE7</accession>
<feature type="domain" description="Obg" evidence="11">
    <location>
        <begin position="1"/>
        <end position="297"/>
    </location>
</feature>
<dbReference type="AlphaFoldDB" id="A0A2S9XUE7"/>
<dbReference type="Proteomes" id="UP000238823">
    <property type="component" value="Unassembled WGS sequence"/>
</dbReference>